<dbReference type="Proteomes" id="UP000027002">
    <property type="component" value="Chromosome 2"/>
</dbReference>
<dbReference type="KEGG" id="uvi:66064007"/>
<dbReference type="GO" id="GO:0003824">
    <property type="term" value="F:catalytic activity"/>
    <property type="evidence" value="ECO:0007669"/>
    <property type="project" value="InterPro"/>
</dbReference>
<feature type="chain" id="PRO_5034476087" description="Purine nucleoside permease" evidence="1">
    <location>
        <begin position="24"/>
        <end position="415"/>
    </location>
</feature>
<name>A0A8E5HPC9_USTVR</name>
<organism evidence="2 3">
    <name type="scientific">Ustilaginoidea virens</name>
    <name type="common">Rice false smut fungus</name>
    <name type="synonym">Villosiclava virens</name>
    <dbReference type="NCBI Taxonomy" id="1159556"/>
    <lineage>
        <taxon>Eukaryota</taxon>
        <taxon>Fungi</taxon>
        <taxon>Dikarya</taxon>
        <taxon>Ascomycota</taxon>
        <taxon>Pezizomycotina</taxon>
        <taxon>Sordariomycetes</taxon>
        <taxon>Hypocreomycetidae</taxon>
        <taxon>Hypocreales</taxon>
        <taxon>Clavicipitaceae</taxon>
        <taxon>Ustilaginoidea</taxon>
    </lineage>
</organism>
<evidence type="ECO:0000256" key="1">
    <source>
        <dbReference type="SAM" id="SignalP"/>
    </source>
</evidence>
<dbReference type="GeneID" id="66064007"/>
<evidence type="ECO:0008006" key="4">
    <source>
        <dbReference type="Google" id="ProtNLM"/>
    </source>
</evidence>
<dbReference type="Gene3D" id="3.40.50.1580">
    <property type="entry name" value="Nucleoside phosphorylase domain"/>
    <property type="match status" value="1"/>
</dbReference>
<evidence type="ECO:0000313" key="3">
    <source>
        <dbReference type="Proteomes" id="UP000027002"/>
    </source>
</evidence>
<accession>A0A8E5HPC9</accession>
<gene>
    <name evidence="2" type="ORF">UV8b_03229</name>
</gene>
<evidence type="ECO:0000313" key="2">
    <source>
        <dbReference type="EMBL" id="QUC18988.1"/>
    </source>
</evidence>
<dbReference type="InterPro" id="IPR009486">
    <property type="entry name" value="Pur_nuclsid_perm"/>
</dbReference>
<dbReference type="GO" id="GO:0055085">
    <property type="term" value="P:transmembrane transport"/>
    <property type="evidence" value="ECO:0007669"/>
    <property type="project" value="InterPro"/>
</dbReference>
<keyword evidence="3" id="KW-1185">Reference proteome</keyword>
<dbReference type="RefSeq" id="XP_042996661.1">
    <property type="nucleotide sequence ID" value="XM_043140727.1"/>
</dbReference>
<dbReference type="PANTHER" id="PTHR38643">
    <property type="entry name" value="PURINE NUCLEOSIDE PERMEASE C285.05-RELATED"/>
    <property type="match status" value="1"/>
</dbReference>
<dbReference type="OrthoDB" id="2331083at2759"/>
<dbReference type="Pfam" id="PF06516">
    <property type="entry name" value="NUP"/>
    <property type="match status" value="1"/>
</dbReference>
<sequence>MELCKMSLCRILCLIALYAQCQSLNFDDSLGTVVAPQVVIVSMWHPEAHIWHTRFNESNLGNLTATFVSVPGLSMLYPRVFCTKTGHVCQLTLGEGEINSAASMMAFLMSAEFDLRSAYFLFAGIAGVNPRHGTIGSVALARYAVQVALQYEIDPRSLPQEWPTGYISFGRDYPFEYPAVAYGTEVFEVNDKLRDAAFSLASKATLTDLKEPQEYRSKYSGSVYQHAMAAKAPSVVRCDIATSDVYYSGTKLALAFENTTKIWTNGTGIYCMSAQEDNAALEVLVRGAVEGLVDFARVIIMRTGSNFDRPPPHMSDWEHLTRTDQNGFQIAIDNIYNAGVEIVKGIISGWNCTYRRGIKPTGYIGDIFGSLGGEPDFGFGSLSQGKRVEGAGLNLGLATVELNRRQYFGSRAMVR</sequence>
<dbReference type="GO" id="GO:0009116">
    <property type="term" value="P:nucleoside metabolic process"/>
    <property type="evidence" value="ECO:0007669"/>
    <property type="project" value="InterPro"/>
</dbReference>
<keyword evidence="1" id="KW-0732">Signal</keyword>
<proteinExistence type="predicted"/>
<dbReference type="PANTHER" id="PTHR38643:SF1">
    <property type="entry name" value="PURINE NUCLEOSIDE PERMEASE C285.05-RELATED"/>
    <property type="match status" value="1"/>
</dbReference>
<reference evidence="2" key="1">
    <citation type="submission" date="2020-03" db="EMBL/GenBank/DDBJ databases">
        <title>A mixture of massive structural variations and highly conserved coding sequences in Ustilaginoidea virens genome.</title>
        <authorList>
            <person name="Zhang K."/>
            <person name="Zhao Z."/>
            <person name="Zhang Z."/>
            <person name="Li Y."/>
            <person name="Hsiang T."/>
            <person name="Sun W."/>
        </authorList>
    </citation>
    <scope>NUCLEOTIDE SEQUENCE</scope>
    <source>
        <strain evidence="2">UV-8b</strain>
    </source>
</reference>
<dbReference type="InterPro" id="IPR035994">
    <property type="entry name" value="Nucleoside_phosphorylase_sf"/>
</dbReference>
<dbReference type="GO" id="GO:0005783">
    <property type="term" value="C:endoplasmic reticulum"/>
    <property type="evidence" value="ECO:0007669"/>
    <property type="project" value="TreeGrafter"/>
</dbReference>
<feature type="signal peptide" evidence="1">
    <location>
        <begin position="1"/>
        <end position="23"/>
    </location>
</feature>
<dbReference type="EMBL" id="CP072754">
    <property type="protein sequence ID" value="QUC18988.1"/>
    <property type="molecule type" value="Genomic_DNA"/>
</dbReference>
<dbReference type="AlphaFoldDB" id="A0A8E5HPC9"/>
<protein>
    <recommendedName>
        <fullName evidence="4">Purine nucleoside permease</fullName>
    </recommendedName>
</protein>